<evidence type="ECO:0000256" key="1">
    <source>
        <dbReference type="ARBA" id="ARBA00004651"/>
    </source>
</evidence>
<sequence>MENLAFALSVTGPIFLMIIGGYLLKLKGIVRTSFIDDASRLVFHITLPALLFINIYSSDASPSKEIPLLTAGVLGTFLMLPLAWLLARPIMPMDRSAFIQGAFRGNVAIVGLAWIQKAYGDTGVSNSAALVAALTIQFNVIAVVLFVLYNKETKFGWRILFWELVKNPLILGVFAAIVCRMLAIRLPEVLHDTIQYLASVSLPLGLICVGASMKMRTLMRSSPTALVASLLKLVVAPMVCLLIGLVLGMSPEYLGYLMLMAGSPCAISAFVMAHAMGGNSQLTANIVGLSTLLSVVTASIGLALLKVYL</sequence>
<organism evidence="9 10">
    <name type="scientific">Microbulbifer echini</name>
    <dbReference type="NCBI Taxonomy" id="1529067"/>
    <lineage>
        <taxon>Bacteria</taxon>
        <taxon>Pseudomonadati</taxon>
        <taxon>Pseudomonadota</taxon>
        <taxon>Gammaproteobacteria</taxon>
        <taxon>Cellvibrionales</taxon>
        <taxon>Microbulbiferaceae</taxon>
        <taxon>Microbulbifer</taxon>
    </lineage>
</organism>
<dbReference type="PANTHER" id="PTHR36838:SF4">
    <property type="entry name" value="AUXIN EFFLUX CARRIER FAMILY PROTEIN"/>
    <property type="match status" value="1"/>
</dbReference>
<feature type="transmembrane region" description="Helical" evidence="8">
    <location>
        <begin position="169"/>
        <end position="187"/>
    </location>
</feature>
<comment type="similarity">
    <text evidence="2">Belongs to the auxin efflux carrier (TC 2.A.69) family.</text>
</comment>
<keyword evidence="6 8" id="KW-1133">Transmembrane helix</keyword>
<evidence type="ECO:0000256" key="5">
    <source>
        <dbReference type="ARBA" id="ARBA00022692"/>
    </source>
</evidence>
<feature type="transmembrane region" description="Helical" evidence="8">
    <location>
        <begin position="253"/>
        <end position="274"/>
    </location>
</feature>
<evidence type="ECO:0000256" key="6">
    <source>
        <dbReference type="ARBA" id="ARBA00022989"/>
    </source>
</evidence>
<dbReference type="Gene3D" id="1.20.1530.20">
    <property type="match status" value="1"/>
</dbReference>
<accession>A0ABV4NTF5</accession>
<keyword evidence="3" id="KW-0813">Transport</keyword>
<feature type="transmembrane region" description="Helical" evidence="8">
    <location>
        <begin position="6"/>
        <end position="26"/>
    </location>
</feature>
<feature type="transmembrane region" description="Helical" evidence="8">
    <location>
        <begin position="128"/>
        <end position="149"/>
    </location>
</feature>
<feature type="transmembrane region" description="Helical" evidence="8">
    <location>
        <begin position="225"/>
        <end position="247"/>
    </location>
</feature>
<evidence type="ECO:0000313" key="9">
    <source>
        <dbReference type="EMBL" id="MFA0792408.1"/>
    </source>
</evidence>
<keyword evidence="7 8" id="KW-0472">Membrane</keyword>
<comment type="subcellular location">
    <subcellularLocation>
        <location evidence="1">Cell membrane</location>
        <topology evidence="1">Multi-pass membrane protein</topology>
    </subcellularLocation>
</comment>
<dbReference type="Proteomes" id="UP001569414">
    <property type="component" value="Unassembled WGS sequence"/>
</dbReference>
<dbReference type="InterPro" id="IPR038770">
    <property type="entry name" value="Na+/solute_symporter_sf"/>
</dbReference>
<keyword evidence="10" id="KW-1185">Reference proteome</keyword>
<evidence type="ECO:0000256" key="3">
    <source>
        <dbReference type="ARBA" id="ARBA00022448"/>
    </source>
</evidence>
<dbReference type="InterPro" id="IPR004776">
    <property type="entry name" value="Mem_transp_PIN-like"/>
</dbReference>
<proteinExistence type="inferred from homology"/>
<dbReference type="PANTHER" id="PTHR36838">
    <property type="entry name" value="AUXIN EFFLUX CARRIER FAMILY PROTEIN"/>
    <property type="match status" value="1"/>
</dbReference>
<keyword evidence="5 8" id="KW-0812">Transmembrane</keyword>
<gene>
    <name evidence="9" type="ORF">ACCI51_17865</name>
</gene>
<feature type="transmembrane region" description="Helical" evidence="8">
    <location>
        <begin position="68"/>
        <end position="86"/>
    </location>
</feature>
<protein>
    <submittedName>
        <fullName evidence="9">AEC family transporter</fullName>
    </submittedName>
</protein>
<reference evidence="9 10" key="1">
    <citation type="submission" date="2024-08" db="EMBL/GenBank/DDBJ databases">
        <authorList>
            <person name="Ishaq N."/>
        </authorList>
    </citation>
    <scope>NUCLEOTIDE SEQUENCE [LARGE SCALE GENOMIC DNA]</scope>
    <source>
        <strain evidence="9 10">JCM 30400</strain>
    </source>
</reference>
<feature type="transmembrane region" description="Helical" evidence="8">
    <location>
        <begin position="286"/>
        <end position="308"/>
    </location>
</feature>
<keyword evidence="4" id="KW-1003">Cell membrane</keyword>
<evidence type="ECO:0000256" key="2">
    <source>
        <dbReference type="ARBA" id="ARBA00010145"/>
    </source>
</evidence>
<comment type="caution">
    <text evidence="9">The sequence shown here is derived from an EMBL/GenBank/DDBJ whole genome shotgun (WGS) entry which is preliminary data.</text>
</comment>
<dbReference type="Pfam" id="PF03547">
    <property type="entry name" value="Mem_trans"/>
    <property type="match status" value="1"/>
</dbReference>
<name>A0ABV4NTF5_9GAMM</name>
<dbReference type="EMBL" id="JBGMEL010000024">
    <property type="protein sequence ID" value="MFA0792408.1"/>
    <property type="molecule type" value="Genomic_DNA"/>
</dbReference>
<evidence type="ECO:0000256" key="7">
    <source>
        <dbReference type="ARBA" id="ARBA00023136"/>
    </source>
</evidence>
<feature type="transmembrane region" description="Helical" evidence="8">
    <location>
        <begin position="193"/>
        <end position="213"/>
    </location>
</feature>
<evidence type="ECO:0000256" key="8">
    <source>
        <dbReference type="SAM" id="Phobius"/>
    </source>
</evidence>
<evidence type="ECO:0000256" key="4">
    <source>
        <dbReference type="ARBA" id="ARBA00022475"/>
    </source>
</evidence>
<feature type="transmembrane region" description="Helical" evidence="8">
    <location>
        <begin position="98"/>
        <end position="116"/>
    </location>
</feature>
<evidence type="ECO:0000313" key="10">
    <source>
        <dbReference type="Proteomes" id="UP001569414"/>
    </source>
</evidence>
<feature type="transmembrane region" description="Helical" evidence="8">
    <location>
        <begin position="38"/>
        <end position="56"/>
    </location>
</feature>
<dbReference type="RefSeq" id="WP_371844783.1">
    <property type="nucleotide sequence ID" value="NZ_JBGMEL010000024.1"/>
</dbReference>